<dbReference type="Proteomes" id="UP000005237">
    <property type="component" value="Unassembled WGS sequence"/>
</dbReference>
<accession>A0A8R1ELR4</accession>
<dbReference type="EnsemblMetazoa" id="CJA38200a.1">
    <property type="protein sequence ID" value="CJA38200a.1"/>
    <property type="gene ID" value="WBGene00214047"/>
</dbReference>
<evidence type="ECO:0000313" key="2">
    <source>
        <dbReference type="Proteomes" id="UP000005237"/>
    </source>
</evidence>
<organism evidence="1 2">
    <name type="scientific">Caenorhabditis japonica</name>
    <dbReference type="NCBI Taxonomy" id="281687"/>
    <lineage>
        <taxon>Eukaryota</taxon>
        <taxon>Metazoa</taxon>
        <taxon>Ecdysozoa</taxon>
        <taxon>Nematoda</taxon>
        <taxon>Chromadorea</taxon>
        <taxon>Rhabditida</taxon>
        <taxon>Rhabditina</taxon>
        <taxon>Rhabditomorpha</taxon>
        <taxon>Rhabditoidea</taxon>
        <taxon>Rhabditidae</taxon>
        <taxon>Peloderinae</taxon>
        <taxon>Caenorhabditis</taxon>
    </lineage>
</organism>
<sequence>MTITITLYAYGIKRKYDPFDMKTEDYLSSIDSSDPLGSTKSANIRGDFVDIREDATAGEDLSIQPPIDRILQYPNRFTWPDPNEEISKKILLAEQQAIQSMNELMESVTEISIMNSAVNSTDILNIVEIELPNPTPIPRNFDNLREKDRLPENTHCDDKRKDGWFFDN</sequence>
<protein>
    <submittedName>
        <fullName evidence="1">Uncharacterized protein</fullName>
    </submittedName>
</protein>
<reference evidence="2" key="1">
    <citation type="submission" date="2010-08" db="EMBL/GenBank/DDBJ databases">
        <authorList>
            <consortium name="Caenorhabditis japonica Sequencing Consortium"/>
            <person name="Wilson R.K."/>
        </authorList>
    </citation>
    <scope>NUCLEOTIDE SEQUENCE [LARGE SCALE GENOMIC DNA]</scope>
    <source>
        <strain evidence="2">DF5081</strain>
    </source>
</reference>
<reference evidence="1" key="2">
    <citation type="submission" date="2022-06" db="UniProtKB">
        <authorList>
            <consortium name="EnsemblMetazoa"/>
        </authorList>
    </citation>
    <scope>IDENTIFICATION</scope>
    <source>
        <strain evidence="1">DF5081</strain>
    </source>
</reference>
<evidence type="ECO:0000313" key="1">
    <source>
        <dbReference type="EnsemblMetazoa" id="CJA38200a.1"/>
    </source>
</evidence>
<name>A0A8R1ELR4_CAEJA</name>
<dbReference type="AlphaFoldDB" id="A0A8R1ELR4"/>
<proteinExistence type="predicted"/>
<keyword evidence="2" id="KW-1185">Reference proteome</keyword>